<organism evidence="2 3">
    <name type="scientific">Panacagrimonas perspica</name>
    <dbReference type="NCBI Taxonomy" id="381431"/>
    <lineage>
        <taxon>Bacteria</taxon>
        <taxon>Pseudomonadati</taxon>
        <taxon>Pseudomonadota</taxon>
        <taxon>Gammaproteobacteria</taxon>
        <taxon>Nevskiales</taxon>
        <taxon>Nevskiaceae</taxon>
        <taxon>Panacagrimonas</taxon>
    </lineage>
</organism>
<dbReference type="GO" id="GO:0030497">
    <property type="term" value="P:fatty acid elongation"/>
    <property type="evidence" value="ECO:0007669"/>
    <property type="project" value="TreeGrafter"/>
</dbReference>
<dbReference type="PANTHER" id="PTHR42760">
    <property type="entry name" value="SHORT-CHAIN DEHYDROGENASES/REDUCTASES FAMILY MEMBER"/>
    <property type="match status" value="1"/>
</dbReference>
<evidence type="ECO:0000256" key="1">
    <source>
        <dbReference type="ARBA" id="ARBA00006484"/>
    </source>
</evidence>
<keyword evidence="3" id="KW-1185">Reference proteome</keyword>
<dbReference type="OrthoDB" id="118015at2"/>
<dbReference type="PRINTS" id="PR00081">
    <property type="entry name" value="GDHRDH"/>
</dbReference>
<reference evidence="2 3" key="1">
    <citation type="submission" date="2019-03" db="EMBL/GenBank/DDBJ databases">
        <title>Genomic Encyclopedia of Type Strains, Phase IV (KMG-IV): sequencing the most valuable type-strain genomes for metagenomic binning, comparative biology and taxonomic classification.</title>
        <authorList>
            <person name="Goeker M."/>
        </authorList>
    </citation>
    <scope>NUCLEOTIDE SEQUENCE [LARGE SCALE GENOMIC DNA]</scope>
    <source>
        <strain evidence="2 3">DSM 26377</strain>
    </source>
</reference>
<dbReference type="SUPFAM" id="SSF51735">
    <property type="entry name" value="NAD(P)-binding Rossmann-fold domains"/>
    <property type="match status" value="1"/>
</dbReference>
<dbReference type="InterPro" id="IPR036291">
    <property type="entry name" value="NAD(P)-bd_dom_sf"/>
</dbReference>
<accession>A0A4R7P3L6</accession>
<name>A0A4R7P3L6_9GAMM</name>
<dbReference type="Gene3D" id="3.40.50.720">
    <property type="entry name" value="NAD(P)-binding Rossmann-like Domain"/>
    <property type="match status" value="1"/>
</dbReference>
<dbReference type="PANTHER" id="PTHR42760:SF135">
    <property type="entry name" value="BLL7886 PROTEIN"/>
    <property type="match status" value="1"/>
</dbReference>
<dbReference type="PROSITE" id="PS00061">
    <property type="entry name" value="ADH_SHORT"/>
    <property type="match status" value="1"/>
</dbReference>
<evidence type="ECO:0000313" key="2">
    <source>
        <dbReference type="EMBL" id="TDU28363.1"/>
    </source>
</evidence>
<dbReference type="InterPro" id="IPR002347">
    <property type="entry name" value="SDR_fam"/>
</dbReference>
<dbReference type="InterPro" id="IPR020904">
    <property type="entry name" value="Sc_DH/Rdtase_CS"/>
</dbReference>
<dbReference type="GO" id="GO:0016616">
    <property type="term" value="F:oxidoreductase activity, acting on the CH-OH group of donors, NAD or NADP as acceptor"/>
    <property type="evidence" value="ECO:0007669"/>
    <property type="project" value="TreeGrafter"/>
</dbReference>
<comment type="caution">
    <text evidence="2">The sequence shown here is derived from an EMBL/GenBank/DDBJ whole genome shotgun (WGS) entry which is preliminary data.</text>
</comment>
<sequence length="234" mass="24112">MNTPATSRRTVVITGAAGVLGRAVAQAFKDDDLVLVDLERAALEKAHGPDGARRQLVALDLLDAAATAVALSSRVAGASRLVLCNVAGGFTMGTPVHETADEIWTRMLDLNVNTLVHASRAVVPRMLETGFGKIVNVAAASAVSGKAQMGAYVAAKSGVARITETLSQELRGKGINVNAVAPSIIDTPANRAAMPDADPTQWVSAQDLANVIRFLASDEAGAVHGVVMPVVGLS</sequence>
<dbReference type="Pfam" id="PF00106">
    <property type="entry name" value="adh_short"/>
    <property type="match status" value="1"/>
</dbReference>
<comment type="similarity">
    <text evidence="1">Belongs to the short-chain dehydrogenases/reductases (SDR) family.</text>
</comment>
<gene>
    <name evidence="2" type="ORF">DFR24_2732</name>
</gene>
<evidence type="ECO:0000313" key="3">
    <source>
        <dbReference type="Proteomes" id="UP000295341"/>
    </source>
</evidence>
<dbReference type="AlphaFoldDB" id="A0A4R7P3L6"/>
<dbReference type="RefSeq" id="WP_133881914.1">
    <property type="nucleotide sequence ID" value="NZ_MWIN01000029.1"/>
</dbReference>
<protein>
    <submittedName>
        <fullName evidence="2">Short-subunit dehydrogenase</fullName>
    </submittedName>
</protein>
<proteinExistence type="inferred from homology"/>
<dbReference type="Proteomes" id="UP000295341">
    <property type="component" value="Unassembled WGS sequence"/>
</dbReference>
<dbReference type="EMBL" id="SOBT01000009">
    <property type="protein sequence ID" value="TDU28363.1"/>
    <property type="molecule type" value="Genomic_DNA"/>
</dbReference>